<evidence type="ECO:0000313" key="1">
    <source>
        <dbReference type="EMBL" id="KAK8064703.1"/>
    </source>
</evidence>
<dbReference type="Proteomes" id="UP001480595">
    <property type="component" value="Unassembled WGS sequence"/>
</dbReference>
<comment type="caution">
    <text evidence="1">The sequence shown here is derived from an EMBL/GenBank/DDBJ whole genome shotgun (WGS) entry which is preliminary data.</text>
</comment>
<dbReference type="GeneID" id="92091813"/>
<protein>
    <submittedName>
        <fullName evidence="1">Uncharacterized protein</fullName>
    </submittedName>
</protein>
<accession>A0ABR1V0M3</accession>
<organism evidence="1 2">
    <name type="scientific">Apiospora phragmitis</name>
    <dbReference type="NCBI Taxonomy" id="2905665"/>
    <lineage>
        <taxon>Eukaryota</taxon>
        <taxon>Fungi</taxon>
        <taxon>Dikarya</taxon>
        <taxon>Ascomycota</taxon>
        <taxon>Pezizomycotina</taxon>
        <taxon>Sordariomycetes</taxon>
        <taxon>Xylariomycetidae</taxon>
        <taxon>Amphisphaeriales</taxon>
        <taxon>Apiosporaceae</taxon>
        <taxon>Apiospora</taxon>
    </lineage>
</organism>
<evidence type="ECO:0000313" key="2">
    <source>
        <dbReference type="Proteomes" id="UP001480595"/>
    </source>
</evidence>
<reference evidence="1 2" key="1">
    <citation type="submission" date="2023-01" db="EMBL/GenBank/DDBJ databases">
        <title>Analysis of 21 Apiospora genomes using comparative genomics revels a genus with tremendous synthesis potential of carbohydrate active enzymes and secondary metabolites.</title>
        <authorList>
            <person name="Sorensen T."/>
        </authorList>
    </citation>
    <scope>NUCLEOTIDE SEQUENCE [LARGE SCALE GENOMIC DNA]</scope>
    <source>
        <strain evidence="1 2">CBS 135458</strain>
    </source>
</reference>
<gene>
    <name evidence="1" type="ORF">PG994_007341</name>
</gene>
<name>A0ABR1V0M3_9PEZI</name>
<keyword evidence="2" id="KW-1185">Reference proteome</keyword>
<proteinExistence type="predicted"/>
<sequence>MTMQEHARLRRLTIYIKPFDQKRRDAWLETTWETPQHEVFSLQFIDLDHALIRRLAGTVIEIEQLNIVIEPRARDDTDIWQVMCLWAKVRDVAFFLSSIEHWGVRKLSIQMTSEWPRTFNLKSTPLSKLPRMIKCDYDFLSMVHMALLEPLVSANKLHSTSLDWYHGDPPDKESTPQPLLDLVNISARRRGAGLSSFANRYSPSAHRDSRHPNVFPAASQLLLLPPTLVAEPNDNTALSVEANDVNNYWHKLTLTRMRVEALNITFAFDSVLDTLHGTAANHLRLQRLRTWNMGENCALSLESLNKTVCDLKLNRQYLQYLKNLRQVSLQQSNPAVHKRHLEEAMQDSEWRGHIVRHSQALWNDLLPTSSSSCPTAVGQSKSIVACWTQHNMQQHVPSEVRRIIEDHVTVDKWSSQYPLGIPSLNYIREHTEEEDGDGQDEA</sequence>
<dbReference type="EMBL" id="JAQQWL010000007">
    <property type="protein sequence ID" value="KAK8064703.1"/>
    <property type="molecule type" value="Genomic_DNA"/>
</dbReference>
<dbReference type="RefSeq" id="XP_066715692.1">
    <property type="nucleotide sequence ID" value="XM_066858750.1"/>
</dbReference>